<dbReference type="OrthoDB" id="8117402at2759"/>
<proteinExistence type="predicted"/>
<feature type="region of interest" description="Disordered" evidence="1">
    <location>
        <begin position="336"/>
        <end position="368"/>
    </location>
</feature>
<accession>A0A9Q1B850</accession>
<sequence length="486" mass="53366">QAPRRRRRRRGWQESGGGSCCCCSCCLCRPGWRLPRGLALGPSLSSPRALGVWCVGQDLEPGLRRLPPGPRQEEEEEEAEAAAAASPAAFPPACWKETSACNKISSWWSLVRQSQCEDEANVAFEWISGELHIRVCYHIAVGTELLHWLTEPLTSPTCPEKNEPANGSDEAIQKKQVQELLAVAVMKSRSGELEVSVQQGVPEISKVVEQKTRAPCVPRLDQKVPTKQPVHLDEGDGKGGEPRRLLHMPREMKGQSEESQQFVSCAIDEDSEGNKEVVPVSQADLMTENATETKSGETSSQPRSSVISLRASLVEKALQRKVPSCVKEVPPACPMSTPWNRVRKQGRDAKQEDQPHSKMSQGREGGSERRYQCDKCGKAFLQLCHLKNIALYTLTTNPFCARSVARAIVRKRASKHISWAIEGSGLFPAHSATRRTAPNVTFKNTRCSTQASALLSAQNVGNPSLASPLSVYIAKHTRGKSQVLLP</sequence>
<evidence type="ECO:0000313" key="3">
    <source>
        <dbReference type="Proteomes" id="UP001142489"/>
    </source>
</evidence>
<comment type="caution">
    <text evidence="2">The sequence shown here is derived from an EMBL/GenBank/DDBJ whole genome shotgun (WGS) entry which is preliminary data.</text>
</comment>
<dbReference type="AlphaFoldDB" id="A0A9Q1B850"/>
<reference evidence="2" key="1">
    <citation type="journal article" date="2023" name="DNA Res.">
        <title>Chromosome-level genome assembly of Phrynocephalus forsythii using third-generation DNA sequencing and Hi-C analysis.</title>
        <authorList>
            <person name="Qi Y."/>
            <person name="Zhao W."/>
            <person name="Zhao Y."/>
            <person name="Niu C."/>
            <person name="Cao S."/>
            <person name="Zhang Y."/>
        </authorList>
    </citation>
    <scope>NUCLEOTIDE SEQUENCE</scope>
    <source>
        <tissue evidence="2">Muscle</tissue>
    </source>
</reference>
<dbReference type="Proteomes" id="UP001142489">
    <property type="component" value="Unassembled WGS sequence"/>
</dbReference>
<feature type="region of interest" description="Disordered" evidence="1">
    <location>
        <begin position="225"/>
        <end position="244"/>
    </location>
</feature>
<dbReference type="EMBL" id="JAPFRF010000001">
    <property type="protein sequence ID" value="KAJ7344685.1"/>
    <property type="molecule type" value="Genomic_DNA"/>
</dbReference>
<feature type="non-terminal residue" evidence="2">
    <location>
        <position position="1"/>
    </location>
</feature>
<dbReference type="InterPro" id="IPR046341">
    <property type="entry name" value="SET_dom_sf"/>
</dbReference>
<gene>
    <name evidence="2" type="ORF">JRQ81_000635</name>
</gene>
<evidence type="ECO:0008006" key="4">
    <source>
        <dbReference type="Google" id="ProtNLM"/>
    </source>
</evidence>
<feature type="compositionally biased region" description="Basic and acidic residues" evidence="1">
    <location>
        <begin position="345"/>
        <end position="356"/>
    </location>
</feature>
<evidence type="ECO:0000256" key="1">
    <source>
        <dbReference type="SAM" id="MobiDB-lite"/>
    </source>
</evidence>
<name>A0A9Q1B850_9SAUR</name>
<protein>
    <recommendedName>
        <fullName evidence="4">C2H2-type domain-containing protein</fullName>
    </recommendedName>
</protein>
<dbReference type="Gene3D" id="2.170.270.10">
    <property type="entry name" value="SET domain"/>
    <property type="match status" value="1"/>
</dbReference>
<organism evidence="2 3">
    <name type="scientific">Phrynocephalus forsythii</name>
    <dbReference type="NCBI Taxonomy" id="171643"/>
    <lineage>
        <taxon>Eukaryota</taxon>
        <taxon>Metazoa</taxon>
        <taxon>Chordata</taxon>
        <taxon>Craniata</taxon>
        <taxon>Vertebrata</taxon>
        <taxon>Euteleostomi</taxon>
        <taxon>Lepidosauria</taxon>
        <taxon>Squamata</taxon>
        <taxon>Bifurcata</taxon>
        <taxon>Unidentata</taxon>
        <taxon>Episquamata</taxon>
        <taxon>Toxicofera</taxon>
        <taxon>Iguania</taxon>
        <taxon>Acrodonta</taxon>
        <taxon>Agamidae</taxon>
        <taxon>Agaminae</taxon>
        <taxon>Phrynocephalus</taxon>
    </lineage>
</organism>
<feature type="region of interest" description="Disordered" evidence="1">
    <location>
        <begin position="63"/>
        <end position="85"/>
    </location>
</feature>
<evidence type="ECO:0000313" key="2">
    <source>
        <dbReference type="EMBL" id="KAJ7344685.1"/>
    </source>
</evidence>
<feature type="compositionally biased region" description="Polar residues" evidence="1">
    <location>
        <begin position="288"/>
        <end position="306"/>
    </location>
</feature>
<keyword evidence="3" id="KW-1185">Reference proteome</keyword>
<feature type="region of interest" description="Disordered" evidence="1">
    <location>
        <begin position="287"/>
        <end position="306"/>
    </location>
</feature>